<gene>
    <name evidence="2" type="ORF">NHX12_025818</name>
</gene>
<dbReference type="EMBL" id="JANIIK010000042">
    <property type="protein sequence ID" value="KAJ3606297.1"/>
    <property type="molecule type" value="Genomic_DNA"/>
</dbReference>
<dbReference type="Proteomes" id="UP001148018">
    <property type="component" value="Unassembled WGS sequence"/>
</dbReference>
<feature type="domain" description="Tis11B-like protein N-terminal" evidence="1">
    <location>
        <begin position="1"/>
        <end position="130"/>
    </location>
</feature>
<keyword evidence="3" id="KW-1185">Reference proteome</keyword>
<dbReference type="AlphaFoldDB" id="A0A9Q0IMR7"/>
<evidence type="ECO:0000313" key="3">
    <source>
        <dbReference type="Proteomes" id="UP001148018"/>
    </source>
</evidence>
<sequence length="155" mass="16227">MTASVISSFLDYGDASYKQQTHKMLTFSNNNNNNSLGGALLDASPSPCSPTGPLLDRKAVGAPSARGLFQRRHSASLPGGKFNQNQFLNSLKCDPMGLLGGGDDGCGLMSLTTGSVGNNINNNKENRFRDPLVLGDGRAAALRRSAGRGAWGAAR</sequence>
<organism evidence="2 3">
    <name type="scientific">Muraenolepis orangiensis</name>
    <name type="common">Patagonian moray cod</name>
    <dbReference type="NCBI Taxonomy" id="630683"/>
    <lineage>
        <taxon>Eukaryota</taxon>
        <taxon>Metazoa</taxon>
        <taxon>Chordata</taxon>
        <taxon>Craniata</taxon>
        <taxon>Vertebrata</taxon>
        <taxon>Euteleostomi</taxon>
        <taxon>Actinopterygii</taxon>
        <taxon>Neopterygii</taxon>
        <taxon>Teleostei</taxon>
        <taxon>Neoteleostei</taxon>
        <taxon>Acanthomorphata</taxon>
        <taxon>Zeiogadaria</taxon>
        <taxon>Gadariae</taxon>
        <taxon>Gadiformes</taxon>
        <taxon>Muraenolepidoidei</taxon>
        <taxon>Muraenolepididae</taxon>
        <taxon>Muraenolepis</taxon>
    </lineage>
</organism>
<comment type="caution">
    <text evidence="2">The sequence shown here is derived from an EMBL/GenBank/DDBJ whole genome shotgun (WGS) entry which is preliminary data.</text>
</comment>
<name>A0A9Q0IMR7_9TELE</name>
<dbReference type="InterPro" id="IPR007635">
    <property type="entry name" value="Tis11B_N"/>
</dbReference>
<proteinExistence type="predicted"/>
<evidence type="ECO:0000259" key="1">
    <source>
        <dbReference type="Pfam" id="PF04553"/>
    </source>
</evidence>
<protein>
    <recommendedName>
        <fullName evidence="1">Tis11B-like protein N-terminal domain-containing protein</fullName>
    </recommendedName>
</protein>
<accession>A0A9Q0IMR7</accession>
<dbReference type="Pfam" id="PF04553">
    <property type="entry name" value="Tis11B_N"/>
    <property type="match status" value="1"/>
</dbReference>
<reference evidence="2" key="1">
    <citation type="submission" date="2022-07" db="EMBL/GenBank/DDBJ databases">
        <title>Chromosome-level genome of Muraenolepis orangiensis.</title>
        <authorList>
            <person name="Kim J."/>
        </authorList>
    </citation>
    <scope>NUCLEOTIDE SEQUENCE</scope>
    <source>
        <strain evidence="2">KU_S4_2022</strain>
        <tissue evidence="2">Muscle</tissue>
    </source>
</reference>
<evidence type="ECO:0000313" key="2">
    <source>
        <dbReference type="EMBL" id="KAJ3606297.1"/>
    </source>
</evidence>